<gene>
    <name evidence="2" type="ORF">V1633_27400</name>
</gene>
<keyword evidence="1" id="KW-0812">Transmembrane</keyword>
<sequence>MLSKEDQRRFDEITHHLRVTDPEFVARLGDRARVRRARLILVLTFVLWATVPALVVLGGWLAVAIAPAVLVAATLLMWQARRHRF</sequence>
<accession>A0ABU7S0E9</accession>
<keyword evidence="1" id="KW-1133">Transmembrane helix</keyword>
<feature type="transmembrane region" description="Helical" evidence="1">
    <location>
        <begin position="60"/>
        <end position="78"/>
    </location>
</feature>
<evidence type="ECO:0000313" key="3">
    <source>
        <dbReference type="Proteomes" id="UP001332243"/>
    </source>
</evidence>
<dbReference type="InterPro" id="IPR021401">
    <property type="entry name" value="DUF3040"/>
</dbReference>
<protein>
    <submittedName>
        <fullName evidence="2">DUF3040 domain-containing protein</fullName>
    </submittedName>
</protein>
<dbReference type="EMBL" id="JAZGQK010000026">
    <property type="protein sequence ID" value="MEE6262216.1"/>
    <property type="molecule type" value="Genomic_DNA"/>
</dbReference>
<evidence type="ECO:0000313" key="2">
    <source>
        <dbReference type="EMBL" id="MEE6262216.1"/>
    </source>
</evidence>
<reference evidence="2 3" key="1">
    <citation type="submission" date="2024-01" db="EMBL/GenBank/DDBJ databases">
        <title>Genome insights into Plantactinospora sonchi sp. nov.</title>
        <authorList>
            <person name="Wang L."/>
        </authorList>
    </citation>
    <scope>NUCLEOTIDE SEQUENCE [LARGE SCALE GENOMIC DNA]</scope>
    <source>
        <strain evidence="2 3">NEAU-QY2</strain>
    </source>
</reference>
<dbReference type="Proteomes" id="UP001332243">
    <property type="component" value="Unassembled WGS sequence"/>
</dbReference>
<keyword evidence="1" id="KW-0472">Membrane</keyword>
<name>A0ABU7S0E9_9ACTN</name>
<keyword evidence="3" id="KW-1185">Reference proteome</keyword>
<comment type="caution">
    <text evidence="2">The sequence shown here is derived from an EMBL/GenBank/DDBJ whole genome shotgun (WGS) entry which is preliminary data.</text>
</comment>
<organism evidence="2 3">
    <name type="scientific">Plantactinospora sonchi</name>
    <dbReference type="NCBI Taxonomy" id="1544735"/>
    <lineage>
        <taxon>Bacteria</taxon>
        <taxon>Bacillati</taxon>
        <taxon>Actinomycetota</taxon>
        <taxon>Actinomycetes</taxon>
        <taxon>Micromonosporales</taxon>
        <taxon>Micromonosporaceae</taxon>
        <taxon>Plantactinospora</taxon>
    </lineage>
</organism>
<evidence type="ECO:0000256" key="1">
    <source>
        <dbReference type="SAM" id="Phobius"/>
    </source>
</evidence>
<dbReference type="RefSeq" id="WP_331217147.1">
    <property type="nucleotide sequence ID" value="NZ_JAZGQK010000026.1"/>
</dbReference>
<proteinExistence type="predicted"/>
<dbReference type="Pfam" id="PF11239">
    <property type="entry name" value="DUF3040"/>
    <property type="match status" value="1"/>
</dbReference>
<feature type="transmembrane region" description="Helical" evidence="1">
    <location>
        <begin position="37"/>
        <end position="54"/>
    </location>
</feature>